<dbReference type="PANTHER" id="PTHR39181">
    <property type="entry name" value="TYROSINE-PROTEIN PHOSPHATASE YWQE"/>
    <property type="match status" value="1"/>
</dbReference>
<comment type="catalytic activity">
    <reaction evidence="4 5">
        <text>O-phospho-L-tyrosyl-[protein] + H2O = L-tyrosyl-[protein] + phosphate</text>
        <dbReference type="Rhea" id="RHEA:10684"/>
        <dbReference type="Rhea" id="RHEA-COMP:10136"/>
        <dbReference type="Rhea" id="RHEA-COMP:20101"/>
        <dbReference type="ChEBI" id="CHEBI:15377"/>
        <dbReference type="ChEBI" id="CHEBI:43474"/>
        <dbReference type="ChEBI" id="CHEBI:46858"/>
        <dbReference type="ChEBI" id="CHEBI:61978"/>
        <dbReference type="EC" id="3.1.3.48"/>
    </reaction>
</comment>
<evidence type="ECO:0000256" key="4">
    <source>
        <dbReference type="ARBA" id="ARBA00051722"/>
    </source>
</evidence>
<keyword evidence="3 5" id="KW-0904">Protein phosphatase</keyword>
<comment type="similarity">
    <text evidence="1 5">Belongs to the metallo-dependent hydrolases superfamily. CpsB/CapC family.</text>
</comment>
<evidence type="ECO:0000256" key="5">
    <source>
        <dbReference type="PIRNR" id="PIRNR016557"/>
    </source>
</evidence>
<dbReference type="SUPFAM" id="SSF89550">
    <property type="entry name" value="PHP domain-like"/>
    <property type="match status" value="1"/>
</dbReference>
<keyword evidence="2 5" id="KW-0378">Hydrolase</keyword>
<dbReference type="Gene3D" id="3.20.20.140">
    <property type="entry name" value="Metal-dependent hydrolases"/>
    <property type="match status" value="1"/>
</dbReference>
<organism evidence="6 8">
    <name type="scientific">Enterococcus moraviensis ATCC BAA-383</name>
    <dbReference type="NCBI Taxonomy" id="1158609"/>
    <lineage>
        <taxon>Bacteria</taxon>
        <taxon>Bacillati</taxon>
        <taxon>Bacillota</taxon>
        <taxon>Bacilli</taxon>
        <taxon>Lactobacillales</taxon>
        <taxon>Enterococcaceae</taxon>
        <taxon>Enterococcus</taxon>
    </lineage>
</organism>
<dbReference type="HOGENOM" id="CLU_085966_1_0_9"/>
<evidence type="ECO:0000313" key="6">
    <source>
        <dbReference type="EMBL" id="EOH96881.1"/>
    </source>
</evidence>
<evidence type="ECO:0000256" key="1">
    <source>
        <dbReference type="ARBA" id="ARBA00005750"/>
    </source>
</evidence>
<dbReference type="PIRSF" id="PIRSF016557">
    <property type="entry name" value="Caps_synth_CpsB"/>
    <property type="match status" value="1"/>
</dbReference>
<evidence type="ECO:0000313" key="8">
    <source>
        <dbReference type="Proteomes" id="UP000013781"/>
    </source>
</evidence>
<reference evidence="7 9" key="2">
    <citation type="submission" date="2013-03" db="EMBL/GenBank/DDBJ databases">
        <title>The Genome Sequence of Enterococcus moraviensis BAA-383 (PacBio/Illumina hybrid assembly).</title>
        <authorList>
            <consortium name="The Broad Institute Genomics Platform"/>
            <consortium name="The Broad Institute Genome Sequencing Center for Infectious Disease"/>
            <person name="Earl A."/>
            <person name="Russ C."/>
            <person name="Gilmore M."/>
            <person name="Surin D."/>
            <person name="Walker B."/>
            <person name="Young S."/>
            <person name="Zeng Q."/>
            <person name="Gargeya S."/>
            <person name="Fitzgerald M."/>
            <person name="Haas B."/>
            <person name="Abouelleil A."/>
            <person name="Allen A.W."/>
            <person name="Alvarado L."/>
            <person name="Arachchi H.M."/>
            <person name="Berlin A.M."/>
            <person name="Chapman S.B."/>
            <person name="Gainer-Dewar J."/>
            <person name="Goldberg J."/>
            <person name="Griggs A."/>
            <person name="Gujja S."/>
            <person name="Hansen M."/>
            <person name="Howarth C."/>
            <person name="Imamovic A."/>
            <person name="Ireland A."/>
            <person name="Larimer J."/>
            <person name="McCowan C."/>
            <person name="Murphy C."/>
            <person name="Pearson M."/>
            <person name="Poon T.W."/>
            <person name="Priest M."/>
            <person name="Roberts A."/>
            <person name="Saif S."/>
            <person name="Shea T."/>
            <person name="Sisk P."/>
            <person name="Sykes S."/>
            <person name="Wortman J."/>
            <person name="Nusbaum C."/>
            <person name="Birren B."/>
        </authorList>
    </citation>
    <scope>NUCLEOTIDE SEQUENCE [LARGE SCALE GENOMIC DNA]</scope>
    <source>
        <strain evidence="7 9">ATCC BAA-383</strain>
    </source>
</reference>
<dbReference type="PATRIC" id="fig|1158609.3.peg.2540"/>
<dbReference type="EMBL" id="ASWB01000002">
    <property type="protein sequence ID" value="EOT71504.1"/>
    <property type="molecule type" value="Genomic_DNA"/>
</dbReference>
<sequence>MPMIDLHCHILPGIDDGAKTIDDSLDMARMAVKQGITHILCTPHHNNGKYDNPAEQVITHVAALQKELDQRSIPLTLFEGQEVRITGELLEQIQSDNILFADLDNRYILIEFPTNDIPAYTEHLFFELLKAGHIPIIVHPERNSKFIQDPNRLIPFLEMGVLTQLTAPSYIGVFGKEIERTAKLMVSHNLVYMMASDAHNINKRGFFMKKAYDAIAKDMGGEYVEAMQQMSRDILNGDDVQKPIFKEVKKKKFGLF</sequence>
<proteinExistence type="inferred from homology"/>
<comment type="caution">
    <text evidence="6">The sequence shown here is derived from an EMBL/GenBank/DDBJ whole genome shotgun (WGS) entry which is preliminary data.</text>
</comment>
<gene>
    <name evidence="7" type="ORF">I586_01305</name>
    <name evidence="6" type="ORF">UAY_02613</name>
</gene>
<dbReference type="GO" id="GO:0030145">
    <property type="term" value="F:manganese ion binding"/>
    <property type="evidence" value="ECO:0007669"/>
    <property type="project" value="UniProtKB-UniRule"/>
</dbReference>
<dbReference type="AlphaFoldDB" id="R2SVQ9"/>
<evidence type="ECO:0000313" key="7">
    <source>
        <dbReference type="EMBL" id="EOT71504.1"/>
    </source>
</evidence>
<dbReference type="eggNOG" id="COG4464">
    <property type="taxonomic scope" value="Bacteria"/>
</dbReference>
<keyword evidence="9" id="KW-1185">Reference proteome</keyword>
<evidence type="ECO:0000313" key="9">
    <source>
        <dbReference type="Proteomes" id="UP000014157"/>
    </source>
</evidence>
<evidence type="ECO:0000256" key="2">
    <source>
        <dbReference type="ARBA" id="ARBA00022801"/>
    </source>
</evidence>
<dbReference type="Proteomes" id="UP000013781">
    <property type="component" value="Unassembled WGS sequence"/>
</dbReference>
<dbReference type="EMBL" id="AJAS01000022">
    <property type="protein sequence ID" value="EOH96881.1"/>
    <property type="molecule type" value="Genomic_DNA"/>
</dbReference>
<accession>R2SVQ9</accession>
<dbReference type="EC" id="3.1.3.48" evidence="5"/>
<evidence type="ECO:0000256" key="3">
    <source>
        <dbReference type="ARBA" id="ARBA00022912"/>
    </source>
</evidence>
<dbReference type="InterPro" id="IPR016667">
    <property type="entry name" value="Caps_polysacc_synth_CpsB/CapC"/>
</dbReference>
<dbReference type="STRING" id="155617.RV09_GL001804"/>
<dbReference type="Proteomes" id="UP000014157">
    <property type="component" value="Unassembled WGS sequence"/>
</dbReference>
<dbReference type="GO" id="GO:0004725">
    <property type="term" value="F:protein tyrosine phosphatase activity"/>
    <property type="evidence" value="ECO:0007669"/>
    <property type="project" value="UniProtKB-UniRule"/>
</dbReference>
<dbReference type="Pfam" id="PF19567">
    <property type="entry name" value="CpsB_CapC"/>
    <property type="match status" value="1"/>
</dbReference>
<dbReference type="InterPro" id="IPR016195">
    <property type="entry name" value="Pol/histidinol_Pase-like"/>
</dbReference>
<name>R2SVQ9_9ENTE</name>
<protein>
    <recommendedName>
        <fullName evidence="5">Tyrosine-protein phosphatase</fullName>
        <ecNumber evidence="5">3.1.3.48</ecNumber>
    </recommendedName>
</protein>
<reference evidence="6 8" key="1">
    <citation type="submission" date="2013-02" db="EMBL/GenBank/DDBJ databases">
        <title>The Genome Sequence of Enterococcus moraviensis BAA-383.</title>
        <authorList>
            <consortium name="The Broad Institute Genome Sequencing Platform"/>
            <consortium name="The Broad Institute Genome Sequencing Center for Infectious Disease"/>
            <person name="Earl A.M."/>
            <person name="Gilmore M.S."/>
            <person name="Lebreton F."/>
            <person name="Walker B."/>
            <person name="Young S.K."/>
            <person name="Zeng Q."/>
            <person name="Gargeya S."/>
            <person name="Fitzgerald M."/>
            <person name="Haas B."/>
            <person name="Abouelleil A."/>
            <person name="Alvarado L."/>
            <person name="Arachchi H.M."/>
            <person name="Berlin A.M."/>
            <person name="Chapman S.B."/>
            <person name="Dewar J."/>
            <person name="Goldberg J."/>
            <person name="Griggs A."/>
            <person name="Gujja S."/>
            <person name="Hansen M."/>
            <person name="Howarth C."/>
            <person name="Imamovic A."/>
            <person name="Larimer J."/>
            <person name="McCowan C."/>
            <person name="Murphy C."/>
            <person name="Neiman D."/>
            <person name="Pearson M."/>
            <person name="Priest M."/>
            <person name="Roberts A."/>
            <person name="Saif S."/>
            <person name="Shea T."/>
            <person name="Sisk P."/>
            <person name="Sykes S."/>
            <person name="Wortman J."/>
            <person name="Nusbaum C."/>
            <person name="Birren B."/>
        </authorList>
    </citation>
    <scope>NUCLEOTIDE SEQUENCE [LARGE SCALE GENOMIC DNA]</scope>
    <source>
        <strain evidence="6 8">ATCC BAA-383</strain>
    </source>
</reference>
<dbReference type="PANTHER" id="PTHR39181:SF1">
    <property type="entry name" value="TYROSINE-PROTEIN PHOSPHATASE YWQE"/>
    <property type="match status" value="1"/>
</dbReference>